<reference evidence="2" key="1">
    <citation type="submission" date="2023-07" db="EMBL/GenBank/DDBJ databases">
        <title>A collection of bacterial strains from the Burkholderia cepacia Research Laboratory and Repository.</title>
        <authorList>
            <person name="Lipuma J."/>
            <person name="Spilker T."/>
            <person name="Caverly L."/>
        </authorList>
    </citation>
    <scope>NUCLEOTIDE SEQUENCE</scope>
    <source>
        <strain evidence="2">AU44268</strain>
    </source>
</reference>
<name>A0AAW7T882_BURVI</name>
<comment type="caution">
    <text evidence="2">The sequence shown here is derived from an EMBL/GenBank/DDBJ whole genome shotgun (WGS) entry which is preliminary data.</text>
</comment>
<evidence type="ECO:0000259" key="1">
    <source>
        <dbReference type="Pfam" id="PF00534"/>
    </source>
</evidence>
<dbReference type="Pfam" id="PF00534">
    <property type="entry name" value="Glycos_transf_1"/>
    <property type="match status" value="1"/>
</dbReference>
<proteinExistence type="predicted"/>
<sequence>MVIQKRVAIVYHFFPHYRKGILDLLCRTPEKYSFFGDSIASYEGIPAFKFPDGCDFRSAPVRKMFGQLFQWRAVRAAASPEFSCIVLLANPNFVTTWIAALVARLMKKRVIFWGHGFLSPERNLKNYLRKIFFSLASAMYLYGYRAKVIAKEFGFQSERLYVGFNSLDYDRQLIERSRLDSKNHSSKGRDGCSICPDVGAISLLGVSRLTAKCQYDVLIKALAAVSAKSEKKFNLTLIGSGPEESRLKELAKSLGVNVEFLGEIYEEDVVAQYIFNADAVISPGKVGLTAMHALMFGTPVVTHGDMSRQMPEAEAVVEDISGILFKYGDVIDLMRALQKIPILVENRDEVRISCYRIMDEIYNPRRQLEVLIAATEGMPASEGNDILGIWRAS</sequence>
<feature type="domain" description="Glycosyl transferase family 1" evidence="1">
    <location>
        <begin position="203"/>
        <end position="340"/>
    </location>
</feature>
<dbReference type="SUPFAM" id="SSF53756">
    <property type="entry name" value="UDP-Glycosyltransferase/glycogen phosphorylase"/>
    <property type="match status" value="1"/>
</dbReference>
<dbReference type="InterPro" id="IPR001296">
    <property type="entry name" value="Glyco_trans_1"/>
</dbReference>
<dbReference type="GO" id="GO:0016757">
    <property type="term" value="F:glycosyltransferase activity"/>
    <property type="evidence" value="ECO:0007669"/>
    <property type="project" value="InterPro"/>
</dbReference>
<organism evidence="2 3">
    <name type="scientific">Burkholderia vietnamiensis</name>
    <dbReference type="NCBI Taxonomy" id="60552"/>
    <lineage>
        <taxon>Bacteria</taxon>
        <taxon>Pseudomonadati</taxon>
        <taxon>Pseudomonadota</taxon>
        <taxon>Betaproteobacteria</taxon>
        <taxon>Burkholderiales</taxon>
        <taxon>Burkholderiaceae</taxon>
        <taxon>Burkholderia</taxon>
        <taxon>Burkholderia cepacia complex</taxon>
    </lineage>
</organism>
<dbReference type="AlphaFoldDB" id="A0AAW7T882"/>
<dbReference type="Gene3D" id="3.40.50.2000">
    <property type="entry name" value="Glycogen Phosphorylase B"/>
    <property type="match status" value="2"/>
</dbReference>
<evidence type="ECO:0000313" key="2">
    <source>
        <dbReference type="EMBL" id="MDN7797715.1"/>
    </source>
</evidence>
<accession>A0AAW7T882</accession>
<protein>
    <submittedName>
        <fullName evidence="2">Glycosyltransferase</fullName>
    </submittedName>
</protein>
<dbReference type="PANTHER" id="PTHR12526">
    <property type="entry name" value="GLYCOSYLTRANSFERASE"/>
    <property type="match status" value="1"/>
</dbReference>
<dbReference type="EMBL" id="JAUJRV010000021">
    <property type="protein sequence ID" value="MDN7797715.1"/>
    <property type="molecule type" value="Genomic_DNA"/>
</dbReference>
<dbReference type="PANTHER" id="PTHR12526:SF630">
    <property type="entry name" value="GLYCOSYLTRANSFERASE"/>
    <property type="match status" value="1"/>
</dbReference>
<evidence type="ECO:0000313" key="3">
    <source>
        <dbReference type="Proteomes" id="UP001171620"/>
    </source>
</evidence>
<dbReference type="Proteomes" id="UP001171620">
    <property type="component" value="Unassembled WGS sequence"/>
</dbReference>
<gene>
    <name evidence="2" type="ORF">QZM33_22500</name>
</gene>
<dbReference type="RefSeq" id="WP_301788751.1">
    <property type="nucleotide sequence ID" value="NZ_JAUJRV010000021.1"/>
</dbReference>